<accession>A0AAJ7BTI1</accession>
<dbReference type="Gene3D" id="2.30.29.30">
    <property type="entry name" value="Pleckstrin-homology domain (PH domain)/Phosphotyrosine-binding domain (PTB)"/>
    <property type="match status" value="1"/>
</dbReference>
<feature type="region of interest" description="Disordered" evidence="11">
    <location>
        <begin position="317"/>
        <end position="349"/>
    </location>
</feature>
<evidence type="ECO:0000256" key="3">
    <source>
        <dbReference type="ARBA" id="ARBA00022737"/>
    </source>
</evidence>
<evidence type="ECO:0000256" key="4">
    <source>
        <dbReference type="ARBA" id="ARBA00022763"/>
    </source>
</evidence>
<dbReference type="RefSeq" id="XP_015593537.1">
    <property type="nucleotide sequence ID" value="XM_015738051.2"/>
</dbReference>
<sequence>MTTSSEDVLIQVGQVRYKKGDGTLYVMNERIAWMLDNRDTVSVSHKYADIKLQKISPEGKSKIQLQVVLHDGSSSTFHFVNRNGQEAQIKDRDEVKELLQQLLPKFKRKVNKELEEKNRLLQENPMLLQLYRDLVITQVITSEEFWAQHAADYTQAKKCQRQEIGVNSAFLADIKPQTDGCNGLKYNLTVDIIDCIFKTYPAVKRKHQENVPHKMSEADFWTKFFQSHYFHRDRINAGTKDLFTECAKIDDQELKKDIQTGINNPLLDITAFEDKTLDENYGTGAGKADKLSGNIVHQSMIKRFNQHSIMVLKASTATSPTQAQPQLNGSTPSASKPPGANQPDDQPKTKKLRLQEKLIYDDLDASCDTNTNCGAPLNLTHIDRYLHGPVQGHRSAETTNEELQATLSQLKREAAGWLSGNSLPRQTATSLVSPAAAVSAVGELTPGGALMKGFREESLGQLIPKDLEKELRSVYVCTCELLRHFWRSFPPTTPQLEEKAIRMHEALHRFHSAKLKPFEDRVQREFSAVSQHLTSHLNQLLNTAYRKFAVWQQRKMQMRFAGTYII</sequence>
<dbReference type="SUPFAM" id="SSF50729">
    <property type="entry name" value="PH domain-like"/>
    <property type="match status" value="1"/>
</dbReference>
<dbReference type="PROSITE" id="PS50858">
    <property type="entry name" value="BSD"/>
    <property type="match status" value="2"/>
</dbReference>
<protein>
    <recommendedName>
        <fullName evidence="10">General transcription factor IIH subunit 1</fullName>
    </recommendedName>
</protein>
<dbReference type="Pfam" id="PF03909">
    <property type="entry name" value="BSD"/>
    <property type="match status" value="1"/>
</dbReference>
<proteinExistence type="inferred from homology"/>
<evidence type="ECO:0000256" key="10">
    <source>
        <dbReference type="ARBA" id="ARBA00070129"/>
    </source>
</evidence>
<dbReference type="GO" id="GO:0000439">
    <property type="term" value="C:transcription factor TFIIH core complex"/>
    <property type="evidence" value="ECO:0007669"/>
    <property type="project" value="InterPro"/>
</dbReference>
<keyword evidence="6" id="KW-0804">Transcription</keyword>
<feature type="domain" description="BSD" evidence="12">
    <location>
        <begin position="180"/>
        <end position="232"/>
    </location>
</feature>
<dbReference type="GO" id="GO:0006289">
    <property type="term" value="P:nucleotide-excision repair"/>
    <property type="evidence" value="ECO:0007669"/>
    <property type="project" value="InterPro"/>
</dbReference>
<dbReference type="SUPFAM" id="SSF140383">
    <property type="entry name" value="BSD domain-like"/>
    <property type="match status" value="2"/>
</dbReference>
<comment type="subcellular location">
    <subcellularLocation>
        <location evidence="1">Nucleus</location>
    </subcellularLocation>
</comment>
<dbReference type="SMART" id="SM00751">
    <property type="entry name" value="BSD"/>
    <property type="match status" value="2"/>
</dbReference>
<keyword evidence="5" id="KW-0805">Transcription regulation</keyword>
<feature type="compositionally biased region" description="Polar residues" evidence="11">
    <location>
        <begin position="317"/>
        <end position="334"/>
    </location>
</feature>
<dbReference type="GeneID" id="107266964"/>
<evidence type="ECO:0000256" key="6">
    <source>
        <dbReference type="ARBA" id="ARBA00023163"/>
    </source>
</evidence>
<evidence type="ECO:0000256" key="2">
    <source>
        <dbReference type="ARBA" id="ARBA00009448"/>
    </source>
</evidence>
<evidence type="ECO:0000313" key="15">
    <source>
        <dbReference type="RefSeq" id="XP_015593539.1"/>
    </source>
</evidence>
<evidence type="ECO:0000313" key="14">
    <source>
        <dbReference type="RefSeq" id="XP_015593537.1"/>
    </source>
</evidence>
<dbReference type="InterPro" id="IPR011993">
    <property type="entry name" value="PH-like_dom_sf"/>
</dbReference>
<keyword evidence="4" id="KW-0227">DNA damage</keyword>
<dbReference type="Pfam" id="PF08567">
    <property type="entry name" value="PH_TFIIH"/>
    <property type="match status" value="1"/>
</dbReference>
<evidence type="ECO:0000259" key="12">
    <source>
        <dbReference type="PROSITE" id="PS50858"/>
    </source>
</evidence>
<dbReference type="AlphaFoldDB" id="A0AAJ7BTI1"/>
<keyword evidence="7" id="KW-0234">DNA repair</keyword>
<name>A0AAJ7BTI1_CEPCN</name>
<dbReference type="InterPro" id="IPR027079">
    <property type="entry name" value="Tfb1/GTF2H1"/>
</dbReference>
<evidence type="ECO:0000313" key="13">
    <source>
        <dbReference type="Proteomes" id="UP000694920"/>
    </source>
</evidence>
<evidence type="ECO:0000256" key="8">
    <source>
        <dbReference type="ARBA" id="ARBA00023242"/>
    </source>
</evidence>
<dbReference type="InterPro" id="IPR035925">
    <property type="entry name" value="BSD_dom_sf"/>
</dbReference>
<dbReference type="CTD" id="36598"/>
<keyword evidence="8" id="KW-0539">Nucleus</keyword>
<dbReference type="FunFam" id="2.30.29.30:FF:000115">
    <property type="entry name" value="General transcription factor IIH subunit 1"/>
    <property type="match status" value="1"/>
</dbReference>
<evidence type="ECO:0000256" key="7">
    <source>
        <dbReference type="ARBA" id="ARBA00023204"/>
    </source>
</evidence>
<dbReference type="InterPro" id="IPR005607">
    <property type="entry name" value="BSD_dom"/>
</dbReference>
<comment type="similarity">
    <text evidence="2">Belongs to the TFB1 family.</text>
</comment>
<gene>
    <name evidence="14 15" type="primary">LOC107266964</name>
</gene>
<evidence type="ECO:0000256" key="11">
    <source>
        <dbReference type="SAM" id="MobiDB-lite"/>
    </source>
</evidence>
<dbReference type="Gene3D" id="6.10.140.1200">
    <property type="match status" value="1"/>
</dbReference>
<feature type="domain" description="BSD" evidence="12">
    <location>
        <begin position="102"/>
        <end position="149"/>
    </location>
</feature>
<dbReference type="Gene3D" id="1.10.3970.10">
    <property type="entry name" value="BSD domain"/>
    <property type="match status" value="1"/>
</dbReference>
<comment type="function">
    <text evidence="9">Component of the general transcription and DNA repair factor IIH (TFIIH) core complex, which is involved in general and transcription-coupled nucleotide excision repair (NER) of damaged DNA and, when complexed to CAK, in RNA transcription by RNA polymerase II. In NER, TFIIH acts by opening DNA around the lesion to allow the excision of the damaged oligonucleotide and its replacement by a new DNA fragment. In transcription, TFIIH has an essential role in transcription initiation. When the pre-initiation complex (PIC) has been established, TFIIH is required for promoter opening and promoter escape. Phosphorylation of the C-terminal tail (CTD) of the largest subunit of RNA polymerase II by the kinase module CAK controls the initiation of transcription.</text>
</comment>
<evidence type="ECO:0000256" key="1">
    <source>
        <dbReference type="ARBA" id="ARBA00004123"/>
    </source>
</evidence>
<dbReference type="RefSeq" id="XP_015593539.1">
    <property type="nucleotide sequence ID" value="XM_015738053.2"/>
</dbReference>
<dbReference type="PANTHER" id="PTHR12856">
    <property type="entry name" value="TRANSCRIPTION INITIATION FACTOR IIH-RELATED"/>
    <property type="match status" value="1"/>
</dbReference>
<keyword evidence="13" id="KW-1185">Reference proteome</keyword>
<dbReference type="CDD" id="cd13229">
    <property type="entry name" value="PH_TFIIH"/>
    <property type="match status" value="1"/>
</dbReference>
<reference evidence="14 15" key="1">
    <citation type="submission" date="2025-04" db="UniProtKB">
        <authorList>
            <consortium name="RefSeq"/>
        </authorList>
    </citation>
    <scope>IDENTIFICATION</scope>
</reference>
<keyword evidence="3" id="KW-0677">Repeat</keyword>
<dbReference type="InterPro" id="IPR013876">
    <property type="entry name" value="TFIIH_BTF_p62_N"/>
</dbReference>
<dbReference type="GO" id="GO:0006351">
    <property type="term" value="P:DNA-templated transcription"/>
    <property type="evidence" value="ECO:0007669"/>
    <property type="project" value="InterPro"/>
</dbReference>
<dbReference type="KEGG" id="ccin:107266964"/>
<dbReference type="Proteomes" id="UP000694920">
    <property type="component" value="Unplaced"/>
</dbReference>
<evidence type="ECO:0000256" key="9">
    <source>
        <dbReference type="ARBA" id="ARBA00057028"/>
    </source>
</evidence>
<evidence type="ECO:0000256" key="5">
    <source>
        <dbReference type="ARBA" id="ARBA00023015"/>
    </source>
</evidence>
<organism evidence="13 14">
    <name type="scientific">Cephus cinctus</name>
    <name type="common">Wheat stem sawfly</name>
    <dbReference type="NCBI Taxonomy" id="211228"/>
    <lineage>
        <taxon>Eukaryota</taxon>
        <taxon>Metazoa</taxon>
        <taxon>Ecdysozoa</taxon>
        <taxon>Arthropoda</taxon>
        <taxon>Hexapoda</taxon>
        <taxon>Insecta</taxon>
        <taxon>Pterygota</taxon>
        <taxon>Neoptera</taxon>
        <taxon>Endopterygota</taxon>
        <taxon>Hymenoptera</taxon>
        <taxon>Cephoidea</taxon>
        <taxon>Cephidae</taxon>
        <taxon>Cephus</taxon>
    </lineage>
</organism>